<reference evidence="2" key="1">
    <citation type="submission" date="2019-08" db="EMBL/GenBank/DDBJ databases">
        <authorList>
            <person name="Kucharzyk K."/>
            <person name="Murdoch R.W."/>
            <person name="Higgins S."/>
            <person name="Loffler F."/>
        </authorList>
    </citation>
    <scope>NUCLEOTIDE SEQUENCE</scope>
</reference>
<organism evidence="2">
    <name type="scientific">bioreactor metagenome</name>
    <dbReference type="NCBI Taxonomy" id="1076179"/>
    <lineage>
        <taxon>unclassified sequences</taxon>
        <taxon>metagenomes</taxon>
        <taxon>ecological metagenomes</taxon>
    </lineage>
</organism>
<evidence type="ECO:0000259" key="1">
    <source>
        <dbReference type="SMART" id="SM00563"/>
    </source>
</evidence>
<dbReference type="InterPro" id="IPR002123">
    <property type="entry name" value="Plipid/glycerol_acylTrfase"/>
</dbReference>
<dbReference type="EMBL" id="VSSQ01000127">
    <property type="protein sequence ID" value="MPL79467.1"/>
    <property type="molecule type" value="Genomic_DNA"/>
</dbReference>
<dbReference type="SMART" id="SM00563">
    <property type="entry name" value="PlsC"/>
    <property type="match status" value="1"/>
</dbReference>
<accession>A0A644UKC4</accession>
<protein>
    <recommendedName>
        <fullName evidence="1">Phospholipid/glycerol acyltransferase domain-containing protein</fullName>
    </recommendedName>
</protein>
<gene>
    <name evidence="2" type="ORF">SDC9_25346</name>
</gene>
<dbReference type="AlphaFoldDB" id="A0A644UKC4"/>
<proteinExistence type="predicted"/>
<dbReference type="SUPFAM" id="SSF69593">
    <property type="entry name" value="Glycerol-3-phosphate (1)-acyltransferase"/>
    <property type="match status" value="1"/>
</dbReference>
<dbReference type="GO" id="GO:0016746">
    <property type="term" value="F:acyltransferase activity"/>
    <property type="evidence" value="ECO:0007669"/>
    <property type="project" value="InterPro"/>
</dbReference>
<feature type="domain" description="Phospholipid/glycerol acyltransferase" evidence="1">
    <location>
        <begin position="42"/>
        <end position="159"/>
    </location>
</feature>
<dbReference type="Pfam" id="PF01553">
    <property type="entry name" value="Acyltransferase"/>
    <property type="match status" value="1"/>
</dbReference>
<sequence length="401" mass="45752">MQNIRVLWYKGVYKTARFLASPAMRRKLHYTYDIVVPKHTPYMVFSNHTTLWDHLMIGMAVKGHMFYVAGEHLFRKKSTRLVGRCLLDPIIRKKGAPAGEVIRDIKERLSAGNNVWMSPEGVRSINGETAFISPATGKLVKECGELGAALITYRMHGGYLRRPRWGKTPRDGTMRGEFVHEYLPAELRSMTVDQINEAISRDLYVNTFDDQKKDPQPYTGTDLAEYLETILYICPECGQMGRLHSKGDILSCECGYAVKFNEFGLFEPASGHQLHHDNIVSWDHWQRDLIKESLPKYLATPGDVPIESDEGQILGKIGAMKSVEDLGTGRFSIYVDRLEFDGDKGTFVFPFAEIEGFAFSLQMKILFSLHDGTYYEVESKIPRSAAKYMVLYRFLIGKEYK</sequence>
<dbReference type="CDD" id="cd07989">
    <property type="entry name" value="LPLAT_AGPAT-like"/>
    <property type="match status" value="1"/>
</dbReference>
<name>A0A644UKC4_9ZZZZ</name>
<comment type="caution">
    <text evidence="2">The sequence shown here is derived from an EMBL/GenBank/DDBJ whole genome shotgun (WGS) entry which is preliminary data.</text>
</comment>
<evidence type="ECO:0000313" key="2">
    <source>
        <dbReference type="EMBL" id="MPL79467.1"/>
    </source>
</evidence>